<sequence>MGLEAGQVKEWCVYILACSDGSLYTGCTNYLQARMKKHRSGKGAKYTRSRLPVELVYSVSCLNKSDALRLEARIKRRSRVQKLALVT</sequence>
<dbReference type="InterPro" id="IPR035901">
    <property type="entry name" value="GIY-YIG_endonuc_sf"/>
</dbReference>
<dbReference type="Gene3D" id="3.40.1440.10">
    <property type="entry name" value="GIY-YIG endonuclease"/>
    <property type="match status" value="1"/>
</dbReference>
<dbReference type="AlphaFoldDB" id="A0A1F5UPB1"/>
<dbReference type="InterPro" id="IPR000305">
    <property type="entry name" value="GIY-YIG_endonuc"/>
</dbReference>
<evidence type="ECO:0000313" key="3">
    <source>
        <dbReference type="EMBL" id="OGF52940.1"/>
    </source>
</evidence>
<evidence type="ECO:0000256" key="1">
    <source>
        <dbReference type="ARBA" id="ARBA00007435"/>
    </source>
</evidence>
<protein>
    <recommendedName>
        <fullName evidence="2">GIY-YIG domain-containing protein</fullName>
    </recommendedName>
</protein>
<dbReference type="Pfam" id="PF01541">
    <property type="entry name" value="GIY-YIG"/>
    <property type="match status" value="1"/>
</dbReference>
<dbReference type="EMBL" id="MFGX01000123">
    <property type="protein sequence ID" value="OGF52940.1"/>
    <property type="molecule type" value="Genomic_DNA"/>
</dbReference>
<dbReference type="PROSITE" id="PS50164">
    <property type="entry name" value="GIY_YIG"/>
    <property type="match status" value="1"/>
</dbReference>
<evidence type="ECO:0000313" key="4">
    <source>
        <dbReference type="Proteomes" id="UP000179157"/>
    </source>
</evidence>
<dbReference type="CDD" id="cd10456">
    <property type="entry name" value="GIY-YIG_UPF0213"/>
    <property type="match status" value="1"/>
</dbReference>
<gene>
    <name evidence="3" type="ORF">A2Z21_01965</name>
</gene>
<proteinExistence type="inferred from homology"/>
<organism evidence="3 4">
    <name type="scientific">Fraserbacteria sp. (strain RBG_16_55_9)</name>
    <dbReference type="NCBI Taxonomy" id="1817864"/>
    <lineage>
        <taxon>Bacteria</taxon>
        <taxon>Candidatus Fraseribacteriota</taxon>
    </lineage>
</organism>
<reference evidence="3 4" key="1">
    <citation type="journal article" date="2016" name="Nat. Commun.">
        <title>Thousands of microbial genomes shed light on interconnected biogeochemical processes in an aquifer system.</title>
        <authorList>
            <person name="Anantharaman K."/>
            <person name="Brown C.T."/>
            <person name="Hug L.A."/>
            <person name="Sharon I."/>
            <person name="Castelle C.J."/>
            <person name="Probst A.J."/>
            <person name="Thomas B.C."/>
            <person name="Singh A."/>
            <person name="Wilkins M.J."/>
            <person name="Karaoz U."/>
            <person name="Brodie E.L."/>
            <person name="Williams K.H."/>
            <person name="Hubbard S.S."/>
            <person name="Banfield J.F."/>
        </authorList>
    </citation>
    <scope>NUCLEOTIDE SEQUENCE [LARGE SCALE GENOMIC DNA]</scope>
    <source>
        <strain evidence="4">RBG_16_55_9</strain>
    </source>
</reference>
<accession>A0A1F5UPB1</accession>
<dbReference type="Proteomes" id="UP000179157">
    <property type="component" value="Unassembled WGS sequence"/>
</dbReference>
<feature type="domain" description="GIY-YIG" evidence="2">
    <location>
        <begin position="9"/>
        <end position="84"/>
    </location>
</feature>
<evidence type="ECO:0000259" key="2">
    <source>
        <dbReference type="PROSITE" id="PS50164"/>
    </source>
</evidence>
<comment type="similarity">
    <text evidence="1">Belongs to the UPF0213 family.</text>
</comment>
<dbReference type="SUPFAM" id="SSF82771">
    <property type="entry name" value="GIY-YIG endonuclease"/>
    <property type="match status" value="1"/>
</dbReference>
<name>A0A1F5UPB1_FRAXR</name>
<dbReference type="PANTHER" id="PTHR34477">
    <property type="entry name" value="UPF0213 PROTEIN YHBQ"/>
    <property type="match status" value="1"/>
</dbReference>
<comment type="caution">
    <text evidence="3">The sequence shown here is derived from an EMBL/GenBank/DDBJ whole genome shotgun (WGS) entry which is preliminary data.</text>
</comment>
<dbReference type="PANTHER" id="PTHR34477:SF1">
    <property type="entry name" value="UPF0213 PROTEIN YHBQ"/>
    <property type="match status" value="1"/>
</dbReference>
<dbReference type="InterPro" id="IPR050190">
    <property type="entry name" value="UPF0213_domain"/>
</dbReference>